<feature type="modified residue" description="4-aspartylphosphate" evidence="10">
    <location>
        <position position="1338"/>
    </location>
</feature>
<dbReference type="InterPro" id="IPR008207">
    <property type="entry name" value="Sig_transdc_His_kin_Hpt_dom"/>
</dbReference>
<keyword evidence="17" id="KW-1185">Reference proteome</keyword>
<dbReference type="Gene3D" id="1.20.120.160">
    <property type="entry name" value="HPT domain"/>
    <property type="match status" value="1"/>
</dbReference>
<dbReference type="InterPro" id="IPR036641">
    <property type="entry name" value="HPT_dom_sf"/>
</dbReference>
<dbReference type="InterPro" id="IPR051315">
    <property type="entry name" value="Bact_Chemotaxis_CheA"/>
</dbReference>
<dbReference type="InterPro" id="IPR036061">
    <property type="entry name" value="CheW-like_dom_sf"/>
</dbReference>
<evidence type="ECO:0000256" key="6">
    <source>
        <dbReference type="ARBA" id="ARBA00022777"/>
    </source>
</evidence>
<dbReference type="InterPro" id="IPR003594">
    <property type="entry name" value="HATPase_dom"/>
</dbReference>
<dbReference type="Gene3D" id="3.30.565.10">
    <property type="entry name" value="Histidine kinase-like ATPase, C-terminal domain"/>
    <property type="match status" value="1"/>
</dbReference>
<evidence type="ECO:0000313" key="17">
    <source>
        <dbReference type="Proteomes" id="UP000306236"/>
    </source>
</evidence>
<dbReference type="EC" id="2.7.13.3" evidence="2"/>
<dbReference type="InterPro" id="IPR011006">
    <property type="entry name" value="CheY-like_superfamily"/>
</dbReference>
<dbReference type="Pfam" id="PF02518">
    <property type="entry name" value="HATPase_c"/>
    <property type="match status" value="1"/>
</dbReference>
<comment type="caution">
    <text evidence="16">The sequence shown here is derived from an EMBL/GenBank/DDBJ whole genome shotgun (WGS) entry which is preliminary data.</text>
</comment>
<dbReference type="Pfam" id="PF01584">
    <property type="entry name" value="CheW"/>
    <property type="match status" value="1"/>
</dbReference>
<feature type="domain" description="HPt" evidence="15">
    <location>
        <begin position="608"/>
        <end position="717"/>
    </location>
</feature>
<dbReference type="Pfam" id="PF00072">
    <property type="entry name" value="Response_reg"/>
    <property type="match status" value="1"/>
</dbReference>
<dbReference type="GO" id="GO:0000155">
    <property type="term" value="F:phosphorelay sensor kinase activity"/>
    <property type="evidence" value="ECO:0007669"/>
    <property type="project" value="InterPro"/>
</dbReference>
<dbReference type="PROSITE" id="PS50109">
    <property type="entry name" value="HIS_KIN"/>
    <property type="match status" value="1"/>
</dbReference>
<evidence type="ECO:0000256" key="4">
    <source>
        <dbReference type="ARBA" id="ARBA00022553"/>
    </source>
</evidence>
<dbReference type="PANTHER" id="PTHR43395:SF8">
    <property type="entry name" value="HISTIDINE KINASE"/>
    <property type="match status" value="1"/>
</dbReference>
<name>A0A4S5BUZ1_9BURK</name>
<proteinExistence type="predicted"/>
<keyword evidence="4 10" id="KW-0597">Phosphoprotein</keyword>
<dbReference type="PANTHER" id="PTHR43395">
    <property type="entry name" value="SENSOR HISTIDINE KINASE CHEA"/>
    <property type="match status" value="1"/>
</dbReference>
<gene>
    <name evidence="16" type="ORF">E8K88_08210</name>
</gene>
<dbReference type="PROSITE" id="PS50894">
    <property type="entry name" value="HPT"/>
    <property type="match status" value="1"/>
</dbReference>
<dbReference type="InterPro" id="IPR005467">
    <property type="entry name" value="His_kinase_dom"/>
</dbReference>
<organism evidence="16 17">
    <name type="scientific">Lampropedia aestuarii</name>
    <dbReference type="NCBI Taxonomy" id="2562762"/>
    <lineage>
        <taxon>Bacteria</taxon>
        <taxon>Pseudomonadati</taxon>
        <taxon>Pseudomonadota</taxon>
        <taxon>Betaproteobacteria</taxon>
        <taxon>Burkholderiales</taxon>
        <taxon>Comamonadaceae</taxon>
        <taxon>Lampropedia</taxon>
    </lineage>
</organism>
<dbReference type="InterPro" id="IPR004358">
    <property type="entry name" value="Sig_transdc_His_kin-like_C"/>
</dbReference>
<evidence type="ECO:0000256" key="2">
    <source>
        <dbReference type="ARBA" id="ARBA00012438"/>
    </source>
</evidence>
<dbReference type="CDD" id="cd17546">
    <property type="entry name" value="REC_hyHK_CKI1_RcsC-like"/>
    <property type="match status" value="1"/>
</dbReference>
<keyword evidence="6" id="KW-0418">Kinase</keyword>
<evidence type="ECO:0000313" key="16">
    <source>
        <dbReference type="EMBL" id="THJ33768.1"/>
    </source>
</evidence>
<feature type="coiled-coil region" evidence="11">
    <location>
        <begin position="827"/>
        <end position="861"/>
    </location>
</feature>
<dbReference type="CDD" id="cd00088">
    <property type="entry name" value="HPT"/>
    <property type="match status" value="1"/>
</dbReference>
<dbReference type="SUPFAM" id="SSF52172">
    <property type="entry name" value="CheY-like"/>
    <property type="match status" value="1"/>
</dbReference>
<dbReference type="SMART" id="SM00448">
    <property type="entry name" value="REC"/>
    <property type="match status" value="1"/>
</dbReference>
<comment type="catalytic activity">
    <reaction evidence="1">
        <text>ATP + protein L-histidine = ADP + protein N-phospho-L-histidine.</text>
        <dbReference type="EC" id="2.7.13.3"/>
    </reaction>
</comment>
<evidence type="ECO:0000259" key="14">
    <source>
        <dbReference type="PROSITE" id="PS50110"/>
    </source>
</evidence>
<protein>
    <recommendedName>
        <fullName evidence="3">Chemotaxis protein CheA</fullName>
        <ecNumber evidence="2">2.7.13.3</ecNumber>
    </recommendedName>
</protein>
<dbReference type="InterPro" id="IPR002545">
    <property type="entry name" value="CheW-lke_dom"/>
</dbReference>
<evidence type="ECO:0000256" key="5">
    <source>
        <dbReference type="ARBA" id="ARBA00022679"/>
    </source>
</evidence>
<feature type="domain" description="Histidine kinase" evidence="13">
    <location>
        <begin position="913"/>
        <end position="1118"/>
    </location>
</feature>
<dbReference type="EMBL" id="SSWX01000009">
    <property type="protein sequence ID" value="THJ33768.1"/>
    <property type="molecule type" value="Genomic_DNA"/>
</dbReference>
<dbReference type="SMART" id="SM01231">
    <property type="entry name" value="H-kinase_dim"/>
    <property type="match status" value="1"/>
</dbReference>
<evidence type="ECO:0000256" key="3">
    <source>
        <dbReference type="ARBA" id="ARBA00021495"/>
    </source>
</evidence>
<comment type="function">
    <text evidence="8">Involved in the transmission of sensory signals from the chemoreceptors to the flagellar motors. CheA is autophosphorylated; it can transfer its phosphate group to either CheB or CheY.</text>
</comment>
<dbReference type="PRINTS" id="PR00344">
    <property type="entry name" value="BCTRLSENSOR"/>
</dbReference>
<feature type="modified residue" description="Phosphohistidine" evidence="9">
    <location>
        <position position="655"/>
    </location>
</feature>
<keyword evidence="5" id="KW-0808">Transferase</keyword>
<dbReference type="InterPro" id="IPR001789">
    <property type="entry name" value="Sig_transdc_resp-reg_receiver"/>
</dbReference>
<evidence type="ECO:0000256" key="12">
    <source>
        <dbReference type="SAM" id="MobiDB-lite"/>
    </source>
</evidence>
<evidence type="ECO:0000259" key="15">
    <source>
        <dbReference type="PROSITE" id="PS50894"/>
    </source>
</evidence>
<dbReference type="FunFam" id="3.30.565.10:FF:000016">
    <property type="entry name" value="Chemotaxis protein CheA, putative"/>
    <property type="match status" value="1"/>
</dbReference>
<dbReference type="OrthoDB" id="9803176at2"/>
<dbReference type="SMART" id="SM00260">
    <property type="entry name" value="CheW"/>
    <property type="match status" value="1"/>
</dbReference>
<dbReference type="GO" id="GO:0006935">
    <property type="term" value="P:chemotaxis"/>
    <property type="evidence" value="ECO:0007669"/>
    <property type="project" value="InterPro"/>
</dbReference>
<dbReference type="Gene3D" id="3.40.50.2300">
    <property type="match status" value="1"/>
</dbReference>
<dbReference type="InterPro" id="IPR036890">
    <property type="entry name" value="HATPase_C_sf"/>
</dbReference>
<reference evidence="16 17" key="1">
    <citation type="submission" date="2019-04" db="EMBL/GenBank/DDBJ databases">
        <title>Lampropedia sp YIM MLB12 draf genome.</title>
        <authorList>
            <person name="Wang Y.-X."/>
        </authorList>
    </citation>
    <scope>NUCLEOTIDE SEQUENCE [LARGE SCALE GENOMIC DNA]</scope>
    <source>
        <strain evidence="16 17">YIM MLB12</strain>
    </source>
</reference>
<dbReference type="InterPro" id="IPR004105">
    <property type="entry name" value="CheA-like_dim"/>
</dbReference>
<dbReference type="PROSITE" id="PS50110">
    <property type="entry name" value="RESPONSE_REGULATORY"/>
    <property type="match status" value="1"/>
</dbReference>
<feature type="domain" description="Response regulatory" evidence="14">
    <location>
        <begin position="1289"/>
        <end position="1405"/>
    </location>
</feature>
<sequence>MEQLMNGWLAEQKSFSSSMHQLCAESLGQLEQWVHDIEARQSTAHWSAEPFEHAALLMRTESRYVPLAPAAMQQEIDAAAVDTSVPEVEAAASAFGDEAEWDLDTRAIDLSMDWPEPLAEQRGAGVAATNAAQAQTQSTSEKLSEAIRSLDGLDLPDLDLDFQTMQERSALPSTPVPLDAADSVEELEAEAPAIAALLDVDAPEVDAGDAEDPAEEWILETVPAQLPGMGALEQEATPTAARLLVDAQSLDDIASLSAPAATSFFGDLSAPAALPETPATASDPALDGQEPEGSEAMSALLTSLENSLSRTEEDAVRWGVSFKETELANGMEAVQERVAPPPSIALSSHAQLLADLEALSAPTGEPSAAAPLNEELAVPVDPIGAAEPADEPALPVEEAAAVAATVESDGTLEPASEDGLSGELAATAPQQDEAAQQAAAQIAQDLIGVGQKDETYWLLQILQATQDLEELLANWHTPGQAELLSQDIVAQARGLVTAGGNLAVAPSFVQYLEQIAAVVDFFASHQASDVPQVFAALTHGLQTVQTAMDAIVAGIGNGTVDSAEFSALRQLLAQALRSDSDAATVDFGQPLQAPAPQSHEPEPFAAMQDLVDRDLFPIFEEEALDLMPQLVGALRRWLSEPSSFEARSESLRVLHTLKGSSRLAGARQIGEMAHRFESEIEAIEAKDDSVAAVGQLLTRYDELQAVFDGLRGAVNAQELHQRAKESAEVALVTRSQERVRGDAQATAAQALRSNALSLEAVQTSAAAGYVPELGEPFGSELPGPTPLLIQASSKRQQTVRVRSVHINRLINQAGEIQISRSRAESRLRQLNTALDGMTVDLDRLRQQLRELEVQSESQMQSRMALGKDSANFDPLELDRFTRVQELTRMMAETVNDVATVQRTLQAAMAGTEDDLIAQERKGRELQRDLLHTRMVEFDSIAERLHSVVRQASTETGKRVNLVIENGRIEMDRVLLDRMLGGFEHILRNCVSHGIEPSATRESRGKPAAGTITLTVNHEGNDVSISFKDDGAGLDLEAIRRKGIERGLLVPGQVLSDKELSNLIFMPGFTTAHELTGISGRGIGMDVVRVDVSALGGRIETQTEQGKGTTFRLIMPLTTAVTQVMLVRSGRLIVGIPANLVDGIERVSQDGLKLGYQNGQLDVGSLRVPLYWSGALLQHSPRSGEDSGKAAPVVLVRSAAQVVAIHVDEVLGNQEVVVKNLGAQLSALPGLAGMSVLASGAVLLVYNFIALSSVYGEQAQALQRQDKSDHSALVDAGLLTEPSAEQAIPLILVVDDSITVRRVTQRLLKREGYRVALAAHGAQALEMLEQETPAVMLSDIEMPQMDGFELLRQVRDDRRYAQLPVIMITSRTAQKHRDHAMQLGANHYLGKPYSDAELLELVHEYAHAPQSQEAKVH</sequence>
<dbReference type="Pfam" id="PF01627">
    <property type="entry name" value="Hpt"/>
    <property type="match status" value="1"/>
</dbReference>
<dbReference type="SUPFAM" id="SSF47226">
    <property type="entry name" value="Histidine-containing phosphotransfer domain, HPT domain"/>
    <property type="match status" value="1"/>
</dbReference>
<evidence type="ECO:0000256" key="11">
    <source>
        <dbReference type="SAM" id="Coils"/>
    </source>
</evidence>
<dbReference type="SUPFAM" id="SSF50341">
    <property type="entry name" value="CheW-like"/>
    <property type="match status" value="1"/>
</dbReference>
<evidence type="ECO:0000256" key="1">
    <source>
        <dbReference type="ARBA" id="ARBA00000085"/>
    </source>
</evidence>
<dbReference type="Proteomes" id="UP000306236">
    <property type="component" value="Unassembled WGS sequence"/>
</dbReference>
<evidence type="ECO:0000256" key="8">
    <source>
        <dbReference type="ARBA" id="ARBA00035100"/>
    </source>
</evidence>
<evidence type="ECO:0000256" key="9">
    <source>
        <dbReference type="PROSITE-ProRule" id="PRU00110"/>
    </source>
</evidence>
<dbReference type="SMART" id="SM00387">
    <property type="entry name" value="HATPase_c"/>
    <property type="match status" value="1"/>
</dbReference>
<dbReference type="GO" id="GO:0005737">
    <property type="term" value="C:cytoplasm"/>
    <property type="evidence" value="ECO:0007669"/>
    <property type="project" value="InterPro"/>
</dbReference>
<accession>A0A4S5BUZ1</accession>
<evidence type="ECO:0000256" key="7">
    <source>
        <dbReference type="ARBA" id="ARBA00023012"/>
    </source>
</evidence>
<evidence type="ECO:0000259" key="13">
    <source>
        <dbReference type="PROSITE" id="PS50109"/>
    </source>
</evidence>
<keyword evidence="7" id="KW-0902">Two-component regulatory system</keyword>
<evidence type="ECO:0000256" key="10">
    <source>
        <dbReference type="PROSITE-ProRule" id="PRU00169"/>
    </source>
</evidence>
<feature type="region of interest" description="Disordered" evidence="12">
    <location>
        <begin position="275"/>
        <end position="296"/>
    </location>
</feature>
<dbReference type="Gene3D" id="2.30.30.40">
    <property type="entry name" value="SH3 Domains"/>
    <property type="match status" value="1"/>
</dbReference>
<keyword evidence="11" id="KW-0175">Coiled coil</keyword>
<dbReference type="SUPFAM" id="SSF55874">
    <property type="entry name" value="ATPase domain of HSP90 chaperone/DNA topoisomerase II/histidine kinase"/>
    <property type="match status" value="1"/>
</dbReference>